<evidence type="ECO:0000313" key="2">
    <source>
        <dbReference type="Proteomes" id="UP000268014"/>
    </source>
</evidence>
<keyword evidence="2" id="KW-1185">Reference proteome</keyword>
<protein>
    <submittedName>
        <fullName evidence="3">RNA-binding protein 14</fullName>
    </submittedName>
</protein>
<sequence>MKDFVFDIVYFVFLDPGPFSGSISVMYGYNQGNYGNYGSAYTAAAAAAAVYGNLGVGQAASQAQQQSSSVFGSSTTNPYATYNSVAASYGYGNQSTNAASMYAAQAAQAQVQATQVSRLSADAAYAAAAGVAPSQYSTFGAGQIAGFGSAQPSAGATVGYGRPTATATNHAAKSLAAIASTNNKSALTISWISRLVQTSFYGFYAVKTPPTLIRILTRLFMLQRLLIYTQKQQELRMRG</sequence>
<name>A0A0N4X7B1_HAEPC</name>
<reference evidence="3" key="1">
    <citation type="submission" date="2017-02" db="UniProtKB">
        <authorList>
            <consortium name="WormBaseParasite"/>
        </authorList>
    </citation>
    <scope>IDENTIFICATION</scope>
</reference>
<dbReference type="EMBL" id="UZAF01021994">
    <property type="protein sequence ID" value="VDO82372.1"/>
    <property type="molecule type" value="Genomic_DNA"/>
</dbReference>
<reference evidence="1 2" key="2">
    <citation type="submission" date="2018-11" db="EMBL/GenBank/DDBJ databases">
        <authorList>
            <consortium name="Pathogen Informatics"/>
        </authorList>
    </citation>
    <scope>NUCLEOTIDE SEQUENCE [LARGE SCALE GENOMIC DNA]</scope>
    <source>
        <strain evidence="1 2">MHpl1</strain>
    </source>
</reference>
<evidence type="ECO:0000313" key="1">
    <source>
        <dbReference type="EMBL" id="VDO82372.1"/>
    </source>
</evidence>
<dbReference type="STRING" id="6290.A0A0N4X7B1"/>
<organism evidence="3">
    <name type="scientific">Haemonchus placei</name>
    <name type="common">Barber's pole worm</name>
    <dbReference type="NCBI Taxonomy" id="6290"/>
    <lineage>
        <taxon>Eukaryota</taxon>
        <taxon>Metazoa</taxon>
        <taxon>Ecdysozoa</taxon>
        <taxon>Nematoda</taxon>
        <taxon>Chromadorea</taxon>
        <taxon>Rhabditida</taxon>
        <taxon>Rhabditina</taxon>
        <taxon>Rhabditomorpha</taxon>
        <taxon>Strongyloidea</taxon>
        <taxon>Trichostrongylidae</taxon>
        <taxon>Haemonchus</taxon>
    </lineage>
</organism>
<dbReference type="Proteomes" id="UP000268014">
    <property type="component" value="Unassembled WGS sequence"/>
</dbReference>
<dbReference type="WBParaSite" id="HPLM_0002025301-mRNA-1">
    <property type="protein sequence ID" value="HPLM_0002025301-mRNA-1"/>
    <property type="gene ID" value="HPLM_0002025301"/>
</dbReference>
<accession>A0A0N4X7B1</accession>
<dbReference type="AlphaFoldDB" id="A0A0N4X7B1"/>
<evidence type="ECO:0000313" key="3">
    <source>
        <dbReference type="WBParaSite" id="HPLM_0002025301-mRNA-1"/>
    </source>
</evidence>
<proteinExistence type="predicted"/>
<gene>
    <name evidence="1" type="ORF">HPLM_LOCUS20243</name>
</gene>